<evidence type="ECO:0000256" key="4">
    <source>
        <dbReference type="ARBA" id="ARBA00023319"/>
    </source>
</evidence>
<keyword evidence="8" id="KW-1185">Reference proteome</keyword>
<feature type="region of interest" description="Disordered" evidence="5">
    <location>
        <begin position="165"/>
        <end position="205"/>
    </location>
</feature>
<evidence type="ECO:0000256" key="2">
    <source>
        <dbReference type="ARBA" id="ARBA00022737"/>
    </source>
</evidence>
<comment type="caution">
    <text evidence="7">The sequence shown here is derived from an EMBL/GenBank/DDBJ whole genome shotgun (WGS) entry which is preliminary data.</text>
</comment>
<evidence type="ECO:0000256" key="3">
    <source>
        <dbReference type="ARBA" id="ARBA00023157"/>
    </source>
</evidence>
<dbReference type="InterPro" id="IPR036179">
    <property type="entry name" value="Ig-like_dom_sf"/>
</dbReference>
<dbReference type="SUPFAM" id="SSF48726">
    <property type="entry name" value="Immunoglobulin"/>
    <property type="match status" value="1"/>
</dbReference>
<evidence type="ECO:0000256" key="5">
    <source>
        <dbReference type="SAM" id="MobiDB-lite"/>
    </source>
</evidence>
<dbReference type="EMBL" id="CAJDYZ010001132">
    <property type="protein sequence ID" value="CAD1468678.1"/>
    <property type="molecule type" value="Genomic_DNA"/>
</dbReference>
<dbReference type="PROSITE" id="PS50835">
    <property type="entry name" value="IG_LIKE"/>
    <property type="match status" value="1"/>
</dbReference>
<keyword evidence="3" id="KW-1015">Disulfide bond</keyword>
<reference evidence="7" key="1">
    <citation type="submission" date="2020-07" db="EMBL/GenBank/DDBJ databases">
        <authorList>
            <person name="Nazaruddin N."/>
        </authorList>
    </citation>
    <scope>NUCLEOTIDE SEQUENCE</scope>
</reference>
<dbReference type="AlphaFoldDB" id="A0A6V7GUT0"/>
<keyword evidence="4" id="KW-0393">Immunoglobulin domain</keyword>
<dbReference type="InterPro" id="IPR051170">
    <property type="entry name" value="Neural/epithelial_adhesion"/>
</dbReference>
<feature type="domain" description="Ig-like" evidence="6">
    <location>
        <begin position="53"/>
        <end position="143"/>
    </location>
</feature>
<dbReference type="Proteomes" id="UP000752696">
    <property type="component" value="Unassembled WGS sequence"/>
</dbReference>
<gene>
    <name evidence="7" type="ORF">MHI_LOCUS63146</name>
</gene>
<name>A0A6V7GUT0_9HYME</name>
<dbReference type="PANTHER" id="PTHR12231:SF265">
    <property type="entry name" value="DPR-INTERACTING PROTEIN LAMBDA"/>
    <property type="match status" value="1"/>
</dbReference>
<dbReference type="GO" id="GO:0043005">
    <property type="term" value="C:neuron projection"/>
    <property type="evidence" value="ECO:0007669"/>
    <property type="project" value="TreeGrafter"/>
</dbReference>
<keyword evidence="2" id="KW-0677">Repeat</keyword>
<dbReference type="SMART" id="SM00409">
    <property type="entry name" value="IG"/>
    <property type="match status" value="1"/>
</dbReference>
<dbReference type="InterPro" id="IPR013783">
    <property type="entry name" value="Ig-like_fold"/>
</dbReference>
<evidence type="ECO:0000256" key="1">
    <source>
        <dbReference type="ARBA" id="ARBA00022729"/>
    </source>
</evidence>
<dbReference type="OrthoDB" id="10012075at2759"/>
<proteinExistence type="predicted"/>
<sequence length="272" mass="30349">MLHAVKSYEGEQLHLTGILRQEMGSYLCIASNGVPPTVSKRYYVNFSPDAVKPLIKVSSQLVVAPANSDVVLHCYVESWPKALNTWYRDDGMKLLSDEKHDLTEIPLNDYAYHLNLTIRRLTMDDFGSYTCSAENLLGKAEVTIRLQVKELTRTTSTPIRHSMEFSDKHGSRKQMDRKGKHHGFGREAGSLSKNGNMGHTTPMLRRNNSNVLTDVTVKKSKVSSYPAPAPAPAHFTPTQLSVQNSVTSLRQHSRLNCVGLMFAFLVIVICSS</sequence>
<dbReference type="Gene3D" id="2.60.40.10">
    <property type="entry name" value="Immunoglobulins"/>
    <property type="match status" value="1"/>
</dbReference>
<protein>
    <recommendedName>
        <fullName evidence="6">Ig-like domain-containing protein</fullName>
    </recommendedName>
</protein>
<dbReference type="PANTHER" id="PTHR12231">
    <property type="entry name" value="CTX-RELATED TYPE I TRANSMEMBRANE PROTEIN"/>
    <property type="match status" value="1"/>
</dbReference>
<evidence type="ECO:0000313" key="7">
    <source>
        <dbReference type="EMBL" id="CAD1468678.1"/>
    </source>
</evidence>
<organism evidence="7 8">
    <name type="scientific">Heterotrigona itama</name>
    <dbReference type="NCBI Taxonomy" id="395501"/>
    <lineage>
        <taxon>Eukaryota</taxon>
        <taxon>Metazoa</taxon>
        <taxon>Ecdysozoa</taxon>
        <taxon>Arthropoda</taxon>
        <taxon>Hexapoda</taxon>
        <taxon>Insecta</taxon>
        <taxon>Pterygota</taxon>
        <taxon>Neoptera</taxon>
        <taxon>Endopterygota</taxon>
        <taxon>Hymenoptera</taxon>
        <taxon>Apocrita</taxon>
        <taxon>Aculeata</taxon>
        <taxon>Apoidea</taxon>
        <taxon>Anthophila</taxon>
        <taxon>Apidae</taxon>
        <taxon>Heterotrigona</taxon>
    </lineage>
</organism>
<evidence type="ECO:0000259" key="6">
    <source>
        <dbReference type="PROSITE" id="PS50835"/>
    </source>
</evidence>
<dbReference type="InterPro" id="IPR007110">
    <property type="entry name" value="Ig-like_dom"/>
</dbReference>
<dbReference type="SMART" id="SM00408">
    <property type="entry name" value="IGc2"/>
    <property type="match status" value="1"/>
</dbReference>
<evidence type="ECO:0000313" key="8">
    <source>
        <dbReference type="Proteomes" id="UP000752696"/>
    </source>
</evidence>
<feature type="compositionally biased region" description="Basic and acidic residues" evidence="5">
    <location>
        <begin position="165"/>
        <end position="177"/>
    </location>
</feature>
<dbReference type="InterPro" id="IPR003598">
    <property type="entry name" value="Ig_sub2"/>
</dbReference>
<dbReference type="InterPro" id="IPR003599">
    <property type="entry name" value="Ig_sub"/>
</dbReference>
<dbReference type="FunFam" id="2.60.40.10:FF:000032">
    <property type="entry name" value="palladin isoform X1"/>
    <property type="match status" value="1"/>
</dbReference>
<accession>A0A6V7GUT0</accession>
<dbReference type="Pfam" id="PF13927">
    <property type="entry name" value="Ig_3"/>
    <property type="match status" value="1"/>
</dbReference>
<keyword evidence="1" id="KW-0732">Signal</keyword>